<reference evidence="2" key="1">
    <citation type="journal article" date="2019" name="Int. J. Syst. Evol. Microbiol.">
        <title>The Global Catalogue of Microorganisms (GCM) 10K type strain sequencing project: providing services to taxonomists for standard genome sequencing and annotation.</title>
        <authorList>
            <consortium name="The Broad Institute Genomics Platform"/>
            <consortium name="The Broad Institute Genome Sequencing Center for Infectious Disease"/>
            <person name="Wu L."/>
            <person name="Ma J."/>
        </authorList>
    </citation>
    <scope>NUCLEOTIDE SEQUENCE [LARGE SCALE GENOMIC DNA]</scope>
    <source>
        <strain evidence="2">JCM 16923</strain>
    </source>
</reference>
<dbReference type="EMBL" id="BAAAZW010000006">
    <property type="protein sequence ID" value="GAA3962787.1"/>
    <property type="molecule type" value="Genomic_DNA"/>
</dbReference>
<protein>
    <submittedName>
        <fullName evidence="1">Uncharacterized protein</fullName>
    </submittedName>
</protein>
<keyword evidence="2" id="KW-1185">Reference proteome</keyword>
<evidence type="ECO:0000313" key="1">
    <source>
        <dbReference type="EMBL" id="GAA3962787.1"/>
    </source>
</evidence>
<dbReference type="Proteomes" id="UP001418444">
    <property type="component" value="Unassembled WGS sequence"/>
</dbReference>
<organism evidence="1 2">
    <name type="scientific">Gordonia caeni</name>
    <dbReference type="NCBI Taxonomy" id="1007097"/>
    <lineage>
        <taxon>Bacteria</taxon>
        <taxon>Bacillati</taxon>
        <taxon>Actinomycetota</taxon>
        <taxon>Actinomycetes</taxon>
        <taxon>Mycobacteriales</taxon>
        <taxon>Gordoniaceae</taxon>
        <taxon>Gordonia</taxon>
    </lineage>
</organism>
<evidence type="ECO:0000313" key="2">
    <source>
        <dbReference type="Proteomes" id="UP001418444"/>
    </source>
</evidence>
<comment type="caution">
    <text evidence="1">The sequence shown here is derived from an EMBL/GenBank/DDBJ whole genome shotgun (WGS) entry which is preliminary data.</text>
</comment>
<dbReference type="RefSeq" id="WP_344783963.1">
    <property type="nucleotide sequence ID" value="NZ_BAAAZW010000006.1"/>
</dbReference>
<proteinExistence type="predicted"/>
<sequence>MTIFDALEKVDRHLGELEFRASFAPPVVAGAHCSCGRRMEVRDGRITLTDDELAAAADVAPADVVARIVATVNACRDLEVSAALAEFDDAHWCCGSGDLS</sequence>
<name>A0ABP7PB61_9ACTN</name>
<accession>A0ABP7PB61</accession>
<gene>
    <name evidence="1" type="ORF">GCM10022231_23780</name>
</gene>